<keyword evidence="5" id="KW-1185">Reference proteome</keyword>
<evidence type="ECO:0000256" key="1">
    <source>
        <dbReference type="ARBA" id="ARBA00022737"/>
    </source>
</evidence>
<gene>
    <name evidence="4" type="primary">LOC123105394</name>
</gene>
<evidence type="ECO:0000256" key="2">
    <source>
        <dbReference type="ARBA" id="ARBA00022803"/>
    </source>
</evidence>
<dbReference type="Gramene" id="TraesMAC5A03G02743500.1">
    <property type="protein sequence ID" value="TraesMAC5A03G02743500.1"/>
    <property type="gene ID" value="TraesMAC5A03G02743500"/>
</dbReference>
<dbReference type="GeneID" id="123105394"/>
<dbReference type="Gene3D" id="1.25.40.10">
    <property type="entry name" value="Tetratricopeptide repeat domain"/>
    <property type="match status" value="1"/>
</dbReference>
<evidence type="ECO:0000313" key="5">
    <source>
        <dbReference type="Proteomes" id="UP000019116"/>
    </source>
</evidence>
<evidence type="ECO:0000313" key="4">
    <source>
        <dbReference type="EnsemblPlants" id="TraesCS5A02G438100.1"/>
    </source>
</evidence>
<dbReference type="InterPro" id="IPR051730">
    <property type="entry name" value="NASP-like"/>
</dbReference>
<dbReference type="GO" id="GO:0005654">
    <property type="term" value="C:nucleoplasm"/>
    <property type="evidence" value="ECO:0000318"/>
    <property type="project" value="GO_Central"/>
</dbReference>
<dbReference type="OrthoDB" id="5587616at2759"/>
<keyword evidence="2" id="KW-0802">TPR repeat</keyword>
<accession>A0A3B6KRQ2</accession>
<reference evidence="4" key="2">
    <citation type="submission" date="2018-10" db="UniProtKB">
        <authorList>
            <consortium name="EnsemblPlants"/>
        </authorList>
    </citation>
    <scope>IDENTIFICATION</scope>
</reference>
<dbReference type="RefSeq" id="XP_044383387.1">
    <property type="nucleotide sequence ID" value="XM_044527452.1"/>
</dbReference>
<feature type="region of interest" description="Disordered" evidence="3">
    <location>
        <begin position="397"/>
        <end position="450"/>
    </location>
</feature>
<dbReference type="Proteomes" id="UP000019116">
    <property type="component" value="Chromosome 5A"/>
</dbReference>
<reference evidence="4" key="1">
    <citation type="submission" date="2018-08" db="EMBL/GenBank/DDBJ databases">
        <authorList>
            <person name="Rossello M."/>
        </authorList>
    </citation>
    <scope>NUCLEOTIDE SEQUENCE [LARGE SCALE GENOMIC DNA]</scope>
    <source>
        <strain evidence="4">cv. Chinese Spring</strain>
    </source>
</reference>
<dbReference type="EnsemblPlants" id="TraesCS5A02G438100.1">
    <property type="protein sequence ID" value="TraesCS5A02G438100.1"/>
    <property type="gene ID" value="TraesCS5A02G438100"/>
</dbReference>
<dbReference type="Gramene" id="TraesCAD_scaffold_018129_01G000200.1">
    <property type="protein sequence ID" value="TraesCAD_scaffold_018129_01G000200.1"/>
    <property type="gene ID" value="TraesCAD_scaffold_018129_01G000200"/>
</dbReference>
<proteinExistence type="predicted"/>
<dbReference type="SMR" id="A0A3B6KRQ2"/>
<dbReference type="Gramene" id="TraesWEE_scaffold_161650_01G000200.1">
    <property type="protein sequence ID" value="TraesWEE_scaffold_161650_01G000200.1"/>
    <property type="gene ID" value="TraesWEE_scaffold_161650_01G000200"/>
</dbReference>
<dbReference type="Gramene" id="TraesSTA5A03G02735790.1">
    <property type="protein sequence ID" value="TraesSTA5A03G02735790.1"/>
    <property type="gene ID" value="TraesSTA5A03G02735790"/>
</dbReference>
<dbReference type="InterPro" id="IPR011990">
    <property type="entry name" value="TPR-like_helical_dom_sf"/>
</dbReference>
<dbReference type="GO" id="GO:0006335">
    <property type="term" value="P:DNA replication-dependent chromatin assembly"/>
    <property type="evidence" value="ECO:0000318"/>
    <property type="project" value="GO_Central"/>
</dbReference>
<feature type="compositionally biased region" description="Low complexity" evidence="3">
    <location>
        <begin position="439"/>
        <end position="450"/>
    </location>
</feature>
<dbReference type="Gramene" id="TraesCS5A03G1034000.1">
    <property type="protein sequence ID" value="TraesCS5A03G1034000.1.CDS"/>
    <property type="gene ID" value="TraesCS5A03G1034000"/>
</dbReference>
<dbReference type="GO" id="GO:0034080">
    <property type="term" value="P:CENP-A containing chromatin assembly"/>
    <property type="evidence" value="ECO:0000318"/>
    <property type="project" value="GO_Central"/>
</dbReference>
<feature type="compositionally biased region" description="Low complexity" evidence="3">
    <location>
        <begin position="403"/>
        <end position="424"/>
    </location>
</feature>
<dbReference type="Gramene" id="TraesCS5A02G438100.1">
    <property type="protein sequence ID" value="TraesCS5A02G438100.1"/>
    <property type="gene ID" value="TraesCS5A02G438100"/>
</dbReference>
<evidence type="ECO:0000256" key="3">
    <source>
        <dbReference type="SAM" id="MobiDB-lite"/>
    </source>
</evidence>
<dbReference type="Gramene" id="TraesLAC5A03G02699060.1">
    <property type="protein sequence ID" value="TraesLAC5A03G02699060.1"/>
    <property type="gene ID" value="TraesLAC5A03G02699060"/>
</dbReference>
<dbReference type="AlphaFoldDB" id="A0A3B6KRQ2"/>
<dbReference type="Gramene" id="TraesJUL5A03G02764020.1">
    <property type="protein sequence ID" value="TraesJUL5A03G02764020.1"/>
    <property type="gene ID" value="TraesJUL5A03G02764020"/>
</dbReference>
<dbReference type="Gramene" id="TraesSYM5A03G02774560.1">
    <property type="protein sequence ID" value="TraesSYM5A03G02774560.1"/>
    <property type="gene ID" value="TraesSYM5A03G02774560"/>
</dbReference>
<dbReference type="GO" id="GO:0042393">
    <property type="term" value="F:histone binding"/>
    <property type="evidence" value="ECO:0000318"/>
    <property type="project" value="GO_Central"/>
</dbReference>
<keyword evidence="1" id="KW-0677">Repeat</keyword>
<feature type="compositionally biased region" description="Acidic residues" evidence="3">
    <location>
        <begin position="425"/>
        <end position="434"/>
    </location>
</feature>
<sequence>MKTEEGVLGCASMEGSLLCLWSTEAGPDGAVAWMESRVIDLHKLLPSNSFLHVIGFEDRAGVYYLTADYGVATVDLKSGQVNKMSIIDSNIVPYTSFYTPDQAVEVAQEGRWEEVGDKEEEEADEEVEQQVEKAVQELFTKGSKALKDEDFFGAEDCKRRILEIRVAHHGKLSPKCRSAYHNYGCALLQKALSNHDSVKNTTTQSNTESEIVEDLDLAWKMLHVARAISEKSPGSTNEKYKLFAALARVSVERGDTNYSLIACFKALANMEHLLEPDHRHIINQNLHIRFAFELQSKTGDAKAISLCMSRVENLKKASQALLADKGGDASATEAGSENSVPAKVIEFFTNKILSALEEKLVDLEQAISTRVSEASAGADLEAAGWIFKRAKLKQTSVEDDGSDGSYGDSYGSDVDSGGSYGDSYGSDDDSDGSDGDSGGSDVDSDGSVSE</sequence>
<organism evidence="4">
    <name type="scientific">Triticum aestivum</name>
    <name type="common">Wheat</name>
    <dbReference type="NCBI Taxonomy" id="4565"/>
    <lineage>
        <taxon>Eukaryota</taxon>
        <taxon>Viridiplantae</taxon>
        <taxon>Streptophyta</taxon>
        <taxon>Embryophyta</taxon>
        <taxon>Tracheophyta</taxon>
        <taxon>Spermatophyta</taxon>
        <taxon>Magnoliopsida</taxon>
        <taxon>Liliopsida</taxon>
        <taxon>Poales</taxon>
        <taxon>Poaceae</taxon>
        <taxon>BOP clade</taxon>
        <taxon>Pooideae</taxon>
        <taxon>Triticodae</taxon>
        <taxon>Triticeae</taxon>
        <taxon>Triticinae</taxon>
        <taxon>Triticum</taxon>
    </lineage>
</organism>
<dbReference type="PANTHER" id="PTHR15081">
    <property type="entry name" value="NUCLEAR AUTOANTIGENIC SPERM PROTEIN NASP -RELATED"/>
    <property type="match status" value="1"/>
</dbReference>
<dbReference type="STRING" id="4565.A0A3B6KRQ2"/>
<protein>
    <submittedName>
        <fullName evidence="4">Uncharacterized protein</fullName>
    </submittedName>
</protein>
<dbReference type="Gramene" id="TraesJAG5A03G02746640.1">
    <property type="protein sequence ID" value="TraesJAG5A03G02746640.1"/>
    <property type="gene ID" value="TraesJAG5A03G02746640"/>
</dbReference>
<name>A0A3B6KRQ2_WHEAT</name>
<dbReference type="PANTHER" id="PTHR15081:SF1">
    <property type="entry name" value="NUCLEAR AUTOANTIGENIC SPERM PROTEIN"/>
    <property type="match status" value="1"/>
</dbReference>